<keyword evidence="1" id="KW-0812">Transmembrane</keyword>
<evidence type="ECO:0008006" key="4">
    <source>
        <dbReference type="Google" id="ProtNLM"/>
    </source>
</evidence>
<dbReference type="EMBL" id="CP035945">
    <property type="protein sequence ID" value="QBE98050.1"/>
    <property type="molecule type" value="Genomic_DNA"/>
</dbReference>
<name>A0A4P6M2Z2_9FIRM</name>
<evidence type="ECO:0000313" key="2">
    <source>
        <dbReference type="EMBL" id="QBE98050.1"/>
    </source>
</evidence>
<dbReference type="RefSeq" id="WP_130181608.1">
    <property type="nucleotide sequence ID" value="NZ_CP035945.1"/>
</dbReference>
<gene>
    <name evidence="2" type="ORF">PMF13cell1_03613</name>
</gene>
<dbReference type="AlphaFoldDB" id="A0A4P6M2Z2"/>
<dbReference type="Proteomes" id="UP000289794">
    <property type="component" value="Chromosome"/>
</dbReference>
<reference evidence="2 3" key="1">
    <citation type="submission" date="2019-01" db="EMBL/GenBank/DDBJ databases">
        <title>PMF-metabolizing Aryl O-demethylase.</title>
        <authorList>
            <person name="Kim M."/>
        </authorList>
    </citation>
    <scope>NUCLEOTIDE SEQUENCE [LARGE SCALE GENOMIC DNA]</scope>
    <source>
        <strain evidence="2 3">PMF1</strain>
    </source>
</reference>
<evidence type="ECO:0000256" key="1">
    <source>
        <dbReference type="SAM" id="Phobius"/>
    </source>
</evidence>
<protein>
    <recommendedName>
        <fullName evidence="4">DUF1700 domain-containing protein</fullName>
    </recommendedName>
</protein>
<dbReference type="KEGG" id="bpro:PMF13cell1_03613"/>
<sequence length="142" mass="16653">MGSIHMKNKCAKEYYKKLKELFLNMNYMDGKFLRDFKLHLLEYAIAHPGCTYDELVEEFGTPKETFCEYVGAQEPDYLISCINKKHFRKWMGTGIVAVGICCVFIWTLFYYDSYKKSVDDLIDKEVIIIKDLDEEVKGSDKN</sequence>
<feature type="transmembrane region" description="Helical" evidence="1">
    <location>
        <begin position="90"/>
        <end position="111"/>
    </location>
</feature>
<organism evidence="2 3">
    <name type="scientific">Blautia producta</name>
    <dbReference type="NCBI Taxonomy" id="33035"/>
    <lineage>
        <taxon>Bacteria</taxon>
        <taxon>Bacillati</taxon>
        <taxon>Bacillota</taxon>
        <taxon>Clostridia</taxon>
        <taxon>Lachnospirales</taxon>
        <taxon>Lachnospiraceae</taxon>
        <taxon>Blautia</taxon>
    </lineage>
</organism>
<accession>A0A4P6M2Z2</accession>
<keyword evidence="1" id="KW-1133">Transmembrane helix</keyword>
<evidence type="ECO:0000313" key="3">
    <source>
        <dbReference type="Proteomes" id="UP000289794"/>
    </source>
</evidence>
<keyword evidence="1" id="KW-0472">Membrane</keyword>
<proteinExistence type="predicted"/>